<evidence type="ECO:0000259" key="1">
    <source>
        <dbReference type="Pfam" id="PF03109"/>
    </source>
</evidence>
<feature type="domain" description="ABC1 atypical kinase-like" evidence="1">
    <location>
        <begin position="513"/>
        <end position="581"/>
    </location>
</feature>
<accession>A0A3G5A1A8</accession>
<sequence>MSRLTFEKFIAHQIDAINNANTIIIDQMTQPDMKYELACVKPNVTYQKYFQILKQGWDKNVSDLVSQHDECDTLEKLIFIAKIGSLANNPGTIAKGQKALELTGVDLNNLTPDKIKKVISDTLLGIGRGSEIQTIILEALADTIIRKGDDYTLNIKFEETAQNFAKLMGSKSYCWLWDILSVILTKKYEKFLGKKSKEEIVQLMREDIKNIVTKLSSEVPFDFEQLKNAQVNKLTGMHAISIESELDKMIPDKLASLKAFFIKTISIYYNNLHPIVWAQIVRAIFVNFFVELPSSKDELFAFLSKQLLLNSGPFILKIIQQVRPVMPVELQKKYNLTKLTYPVMLPSQYNLILSKIVRNWDLYQIDYDKSASVGHVFIVHRVTDNNKLVIKLAKPIAIVQSCWEYDLLNNVFPQGSCEQQFVNNMLNATGAELYSPNEVKNIEEANKIYTMKYNELFPGADIDAVLTTVSVVDGVIVENCWFGFAMSVAPGVPISSLIEGDVSKLNTDTAFRASLHRCMDLFVYKFFINIVQHGFYHGDPHAGNIYFSYKDRQLTLIDFGAVGRIDIYKDDPVMQKLITIIMMSAFSNYGDLLDTMTELVNSKCSEDSKIDMNSTEYKAFREKLEEIHRKNLLNAEATRQETTRYKEFLSSQPRIEAENHLRKPLEERITAYLPGKDQNPYLYLDINKYVKEKAKEDAIVDNTNALAFDYNKTSKDVTVGFGQVLAMITEYYAHSGVNIAIKFSEFYELLKAYVLLLGVLSQINYSSTRMGIIMSKMMYDKDNLYKLTNIKAAYFMYNAYHDQAKLYEFDKQELGISKGPIKTPEFKKYRFSTFN</sequence>
<protein>
    <recommendedName>
        <fullName evidence="1">ABC1 atypical kinase-like domain-containing protein</fullName>
    </recommendedName>
</protein>
<dbReference type="SUPFAM" id="SSF56112">
    <property type="entry name" value="Protein kinase-like (PK-like)"/>
    <property type="match status" value="1"/>
</dbReference>
<gene>
    <name evidence="2" type="ORF">Harvfovirus13_4</name>
</gene>
<reference evidence="2" key="1">
    <citation type="submission" date="2018-10" db="EMBL/GenBank/DDBJ databases">
        <title>Hidden diversity of soil giant viruses.</title>
        <authorList>
            <person name="Schulz F."/>
            <person name="Alteio L."/>
            <person name="Goudeau D."/>
            <person name="Ryan E.M."/>
            <person name="Malmstrom R.R."/>
            <person name="Blanchard J."/>
            <person name="Woyke T."/>
        </authorList>
    </citation>
    <scope>NUCLEOTIDE SEQUENCE</scope>
    <source>
        <strain evidence="2">HAV1</strain>
    </source>
</reference>
<proteinExistence type="predicted"/>
<organism evidence="2">
    <name type="scientific">Harvfovirus sp</name>
    <dbReference type="NCBI Taxonomy" id="2487768"/>
    <lineage>
        <taxon>Viruses</taxon>
        <taxon>Varidnaviria</taxon>
        <taxon>Bamfordvirae</taxon>
        <taxon>Nucleocytoviricota</taxon>
        <taxon>Megaviricetes</taxon>
        <taxon>Imitervirales</taxon>
        <taxon>Mimiviridae</taxon>
        <taxon>Klosneuvirinae</taxon>
    </lineage>
</organism>
<name>A0A3G5A1A8_9VIRU</name>
<dbReference type="InterPro" id="IPR011009">
    <property type="entry name" value="Kinase-like_dom_sf"/>
</dbReference>
<dbReference type="InterPro" id="IPR004147">
    <property type="entry name" value="ABC1_dom"/>
</dbReference>
<dbReference type="Pfam" id="PF03109">
    <property type="entry name" value="ABC1"/>
    <property type="match status" value="1"/>
</dbReference>
<dbReference type="Gene3D" id="1.10.510.10">
    <property type="entry name" value="Transferase(Phosphotransferase) domain 1"/>
    <property type="match status" value="1"/>
</dbReference>
<dbReference type="EMBL" id="MK072255">
    <property type="protein sequence ID" value="AYV80998.1"/>
    <property type="molecule type" value="Genomic_DNA"/>
</dbReference>
<evidence type="ECO:0000313" key="2">
    <source>
        <dbReference type="EMBL" id="AYV80998.1"/>
    </source>
</evidence>